<name>A0ABV7YKB5_9ACTN</name>
<comment type="caution">
    <text evidence="1">The sequence shown here is derived from an EMBL/GenBank/DDBJ whole genome shotgun (WGS) entry which is preliminary data.</text>
</comment>
<sequence length="90" mass="9788">MNHNNGQPLAKPVSAQTFNVSGQYQGVRVVASKLQIDCQGAPDKYFQLAELQVESDDILARTATAARETVLDQLPSGSYAFQLAEVKVLH</sequence>
<dbReference type="EMBL" id="JBHRZH010000041">
    <property type="protein sequence ID" value="MFC3765616.1"/>
    <property type="molecule type" value="Genomic_DNA"/>
</dbReference>
<accession>A0ABV7YKB5</accession>
<evidence type="ECO:0000313" key="2">
    <source>
        <dbReference type="Proteomes" id="UP001595699"/>
    </source>
</evidence>
<dbReference type="Proteomes" id="UP001595699">
    <property type="component" value="Unassembled WGS sequence"/>
</dbReference>
<proteinExistence type="predicted"/>
<dbReference type="RefSeq" id="WP_205116528.1">
    <property type="nucleotide sequence ID" value="NZ_JAFBCM010000001.1"/>
</dbReference>
<gene>
    <name evidence="1" type="ORF">ACFOUW_32610</name>
</gene>
<organism evidence="1 2">
    <name type="scientific">Tenggerimyces flavus</name>
    <dbReference type="NCBI Taxonomy" id="1708749"/>
    <lineage>
        <taxon>Bacteria</taxon>
        <taxon>Bacillati</taxon>
        <taxon>Actinomycetota</taxon>
        <taxon>Actinomycetes</taxon>
        <taxon>Propionibacteriales</taxon>
        <taxon>Nocardioidaceae</taxon>
        <taxon>Tenggerimyces</taxon>
    </lineage>
</organism>
<evidence type="ECO:0000313" key="1">
    <source>
        <dbReference type="EMBL" id="MFC3765616.1"/>
    </source>
</evidence>
<reference evidence="2" key="1">
    <citation type="journal article" date="2019" name="Int. J. Syst. Evol. Microbiol.">
        <title>The Global Catalogue of Microorganisms (GCM) 10K type strain sequencing project: providing services to taxonomists for standard genome sequencing and annotation.</title>
        <authorList>
            <consortium name="The Broad Institute Genomics Platform"/>
            <consortium name="The Broad Institute Genome Sequencing Center for Infectious Disease"/>
            <person name="Wu L."/>
            <person name="Ma J."/>
        </authorList>
    </citation>
    <scope>NUCLEOTIDE SEQUENCE [LARGE SCALE GENOMIC DNA]</scope>
    <source>
        <strain evidence="2">CGMCC 4.7241</strain>
    </source>
</reference>
<protein>
    <submittedName>
        <fullName evidence="1">Uncharacterized protein</fullName>
    </submittedName>
</protein>
<keyword evidence="2" id="KW-1185">Reference proteome</keyword>